<dbReference type="EC" id="3.1.3.3" evidence="3"/>
<protein>
    <recommendedName>
        <fullName evidence="3">phosphoserine phosphatase</fullName>
        <ecNumber evidence="3">3.1.3.3</ecNumber>
    </recommendedName>
</protein>
<dbReference type="GO" id="GO:0000287">
    <property type="term" value="F:magnesium ion binding"/>
    <property type="evidence" value="ECO:0007669"/>
    <property type="project" value="TreeGrafter"/>
</dbReference>
<keyword evidence="6" id="KW-0378">Hydrolase</keyword>
<evidence type="ECO:0000256" key="6">
    <source>
        <dbReference type="ARBA" id="ARBA00022801"/>
    </source>
</evidence>
<keyword evidence="7" id="KW-0460">Magnesium</keyword>
<dbReference type="InterPro" id="IPR023214">
    <property type="entry name" value="HAD_sf"/>
</dbReference>
<keyword evidence="5" id="KW-0479">Metal-binding</keyword>
<proteinExistence type="predicted"/>
<dbReference type="InterPro" id="IPR050582">
    <property type="entry name" value="HAD-like_SerB"/>
</dbReference>
<organism evidence="9">
    <name type="scientific">hydrothermal vent metagenome</name>
    <dbReference type="NCBI Taxonomy" id="652676"/>
    <lineage>
        <taxon>unclassified sequences</taxon>
        <taxon>metagenomes</taxon>
        <taxon>ecological metagenomes</taxon>
    </lineage>
</organism>
<dbReference type="GO" id="GO:0005737">
    <property type="term" value="C:cytoplasm"/>
    <property type="evidence" value="ECO:0007669"/>
    <property type="project" value="TreeGrafter"/>
</dbReference>
<dbReference type="EMBL" id="UOGD01000209">
    <property type="protein sequence ID" value="VAX21938.1"/>
    <property type="molecule type" value="Genomic_DNA"/>
</dbReference>
<evidence type="ECO:0000256" key="5">
    <source>
        <dbReference type="ARBA" id="ARBA00022723"/>
    </source>
</evidence>
<dbReference type="PANTHER" id="PTHR43344:SF2">
    <property type="entry name" value="PHOSPHOSERINE PHOSPHATASE"/>
    <property type="match status" value="1"/>
</dbReference>
<dbReference type="AlphaFoldDB" id="A0A3B1CDF0"/>
<dbReference type="Pfam" id="PF12710">
    <property type="entry name" value="HAD"/>
    <property type="match status" value="1"/>
</dbReference>
<dbReference type="GO" id="GO:0036424">
    <property type="term" value="F:L-phosphoserine phosphatase activity"/>
    <property type="evidence" value="ECO:0007669"/>
    <property type="project" value="TreeGrafter"/>
</dbReference>
<comment type="cofactor">
    <cofactor evidence="1">
        <name>Mg(2+)</name>
        <dbReference type="ChEBI" id="CHEBI:18420"/>
    </cofactor>
</comment>
<keyword evidence="4" id="KW-0028">Amino-acid biosynthesis</keyword>
<sequence>MKSRSMFYLHIIIFILLISSCSVPTEYSDPLPSWNEGDTKTSIVNFINNVTNQNSSNYIKVSERIAVFDNDGTLWTEKPIYFQIQFVIDRVKEMAKDHPEWKEKQPYKAVLENDIKTLFSSEKWISELFVVTHTGMTTSEFYKIGHEWLKTAKHPKFNKLLTDMVFQPMLELMEYLRQNEFRTYIVSGGGQTFIRLFAEQVYNVPPEQIIGTLFKTEYRVVDDNPEIYRLPEIFLFDDKGMKPVAIEKFIGLIPTMAFGNSDGDLQMLQYTQSGKGKRFMALVHHTDSTREYSYDRNSHIGQLDKAWDEAIEKKWTLIDMQKDWKVIFPFELKSK</sequence>
<accession>A0A3B1CDF0</accession>
<name>A0A3B1CDF0_9ZZZZ</name>
<evidence type="ECO:0000256" key="1">
    <source>
        <dbReference type="ARBA" id="ARBA00001946"/>
    </source>
</evidence>
<evidence type="ECO:0000256" key="2">
    <source>
        <dbReference type="ARBA" id="ARBA00005135"/>
    </source>
</evidence>
<dbReference type="Gene3D" id="3.40.50.1000">
    <property type="entry name" value="HAD superfamily/HAD-like"/>
    <property type="match status" value="1"/>
</dbReference>
<evidence type="ECO:0000256" key="7">
    <source>
        <dbReference type="ARBA" id="ARBA00022842"/>
    </source>
</evidence>
<dbReference type="PANTHER" id="PTHR43344">
    <property type="entry name" value="PHOSPHOSERINE PHOSPHATASE"/>
    <property type="match status" value="1"/>
</dbReference>
<evidence type="ECO:0000256" key="8">
    <source>
        <dbReference type="ARBA" id="ARBA00023299"/>
    </source>
</evidence>
<evidence type="ECO:0000313" key="9">
    <source>
        <dbReference type="EMBL" id="VAX21938.1"/>
    </source>
</evidence>
<dbReference type="GO" id="GO:0006564">
    <property type="term" value="P:L-serine biosynthetic process"/>
    <property type="evidence" value="ECO:0007669"/>
    <property type="project" value="UniProtKB-KW"/>
</dbReference>
<gene>
    <name evidence="9" type="ORF">MNBD_IGNAVI01-1498</name>
</gene>
<evidence type="ECO:0000256" key="4">
    <source>
        <dbReference type="ARBA" id="ARBA00022605"/>
    </source>
</evidence>
<evidence type="ECO:0000256" key="3">
    <source>
        <dbReference type="ARBA" id="ARBA00012640"/>
    </source>
</evidence>
<comment type="pathway">
    <text evidence="2">Amino-acid biosynthesis; L-serine biosynthesis; L-serine from 3-phospho-D-glycerate: step 3/3.</text>
</comment>
<dbReference type="SUPFAM" id="SSF56784">
    <property type="entry name" value="HAD-like"/>
    <property type="match status" value="1"/>
</dbReference>
<keyword evidence="8" id="KW-0718">Serine biosynthesis</keyword>
<dbReference type="InterPro" id="IPR036412">
    <property type="entry name" value="HAD-like_sf"/>
</dbReference>
<reference evidence="9" key="1">
    <citation type="submission" date="2018-06" db="EMBL/GenBank/DDBJ databases">
        <authorList>
            <person name="Zhirakovskaya E."/>
        </authorList>
    </citation>
    <scope>NUCLEOTIDE SEQUENCE</scope>
</reference>
<dbReference type="PROSITE" id="PS51257">
    <property type="entry name" value="PROKAR_LIPOPROTEIN"/>
    <property type="match status" value="1"/>
</dbReference>